<name>A0A4R2N332_9PAST</name>
<evidence type="ECO:0000256" key="1">
    <source>
        <dbReference type="SAM" id="SignalP"/>
    </source>
</evidence>
<feature type="signal peptide" evidence="1">
    <location>
        <begin position="1"/>
        <end position="21"/>
    </location>
</feature>
<evidence type="ECO:0008006" key="4">
    <source>
        <dbReference type="Google" id="ProtNLM"/>
    </source>
</evidence>
<dbReference type="EMBL" id="SLXI01000001">
    <property type="protein sequence ID" value="TCP14247.1"/>
    <property type="molecule type" value="Genomic_DNA"/>
</dbReference>
<evidence type="ECO:0000313" key="3">
    <source>
        <dbReference type="Proteomes" id="UP000294841"/>
    </source>
</evidence>
<keyword evidence="3" id="KW-1185">Reference proteome</keyword>
<comment type="caution">
    <text evidence="2">The sequence shown here is derived from an EMBL/GenBank/DDBJ whole genome shotgun (WGS) entry which is preliminary data.</text>
</comment>
<proteinExistence type="predicted"/>
<dbReference type="Proteomes" id="UP000294841">
    <property type="component" value="Unassembled WGS sequence"/>
</dbReference>
<feature type="chain" id="PRO_5020942188" description="Lipoprotein" evidence="1">
    <location>
        <begin position="22"/>
        <end position="136"/>
    </location>
</feature>
<organism evidence="2 3">
    <name type="scientific">Bisgaardia hudsonensis</name>
    <dbReference type="NCBI Taxonomy" id="109472"/>
    <lineage>
        <taxon>Bacteria</taxon>
        <taxon>Pseudomonadati</taxon>
        <taxon>Pseudomonadota</taxon>
        <taxon>Gammaproteobacteria</taxon>
        <taxon>Pasteurellales</taxon>
        <taxon>Pasteurellaceae</taxon>
        <taxon>Bisgaardia</taxon>
    </lineage>
</organism>
<dbReference type="PROSITE" id="PS51257">
    <property type="entry name" value="PROKAR_LIPOPROTEIN"/>
    <property type="match status" value="1"/>
</dbReference>
<protein>
    <recommendedName>
        <fullName evidence="4">Lipoprotein</fullName>
    </recommendedName>
</protein>
<sequence length="136" mass="15742">MKKMFYTILVTLALFSCQLNQQTFDYQGYYETFTKTQEEYRQTLSIIQNEQNYNVYFSASKIKGKPACQFSGTAKLKNNILWVNIANNKNNQVLMSLIPTSDKLAVEVFTQKFEERFTMMQYCSGGASLAGKYIKK</sequence>
<reference evidence="2 3" key="1">
    <citation type="submission" date="2019-03" db="EMBL/GenBank/DDBJ databases">
        <title>Genomic Encyclopedia of Type Strains, Phase IV (KMG-IV): sequencing the most valuable type-strain genomes for metagenomic binning, comparative biology and taxonomic classification.</title>
        <authorList>
            <person name="Goeker M."/>
        </authorList>
    </citation>
    <scope>NUCLEOTIDE SEQUENCE [LARGE SCALE GENOMIC DNA]</scope>
    <source>
        <strain evidence="2 3">DSM 28231</strain>
    </source>
</reference>
<gene>
    <name evidence="2" type="ORF">EV697_101386</name>
</gene>
<dbReference type="AlphaFoldDB" id="A0A4R2N332"/>
<evidence type="ECO:0000313" key="2">
    <source>
        <dbReference type="EMBL" id="TCP14247.1"/>
    </source>
</evidence>
<accession>A0A4R2N332</accession>
<keyword evidence="1" id="KW-0732">Signal</keyword>